<evidence type="ECO:0000256" key="6">
    <source>
        <dbReference type="SAM" id="SignalP"/>
    </source>
</evidence>
<feature type="disulfide bond" evidence="4">
    <location>
        <begin position="36"/>
        <end position="50"/>
    </location>
</feature>
<dbReference type="GO" id="GO:0008061">
    <property type="term" value="F:chitin binding"/>
    <property type="evidence" value="ECO:0007669"/>
    <property type="project" value="UniProtKB-UniRule"/>
</dbReference>
<evidence type="ECO:0000313" key="8">
    <source>
        <dbReference type="EMBL" id="OAJ42660.1"/>
    </source>
</evidence>
<dbReference type="EMBL" id="DS022308">
    <property type="protein sequence ID" value="OAJ42660.1"/>
    <property type="molecule type" value="Genomic_DNA"/>
</dbReference>
<protein>
    <recommendedName>
        <fullName evidence="7">Chitin-binding type-1 domain-containing protein</fullName>
    </recommendedName>
</protein>
<evidence type="ECO:0000256" key="1">
    <source>
        <dbReference type="ARBA" id="ARBA00022669"/>
    </source>
</evidence>
<dbReference type="InterPro" id="IPR036861">
    <property type="entry name" value="Endochitinase-like_sf"/>
</dbReference>
<gene>
    <name evidence="8" type="ORF">BDEG_26086</name>
</gene>
<evidence type="ECO:0000256" key="3">
    <source>
        <dbReference type="ARBA" id="ARBA00023008"/>
    </source>
</evidence>
<dbReference type="SMART" id="SM00270">
    <property type="entry name" value="ChtBD1"/>
    <property type="match status" value="1"/>
</dbReference>
<dbReference type="PRINTS" id="PR00092">
    <property type="entry name" value="TYROSINASE"/>
</dbReference>
<dbReference type="Pfam" id="PF00264">
    <property type="entry name" value="Tyrosinase"/>
    <property type="match status" value="1"/>
</dbReference>
<evidence type="ECO:0000256" key="5">
    <source>
        <dbReference type="SAM" id="MobiDB-lite"/>
    </source>
</evidence>
<dbReference type="PROSITE" id="PS00498">
    <property type="entry name" value="TYROSINASE_2"/>
    <property type="match status" value="1"/>
</dbReference>
<dbReference type="Pfam" id="PF10917">
    <property type="entry name" value="Fungus-induced"/>
    <property type="match status" value="1"/>
</dbReference>
<sequence length="558" mass="62669">MNIYSIVVAVILAIASVSAHEKRCGAEYGVCLEGQCCSSTGYCGDSSQHCSVGCNPSFGMCTIDMDMAGPQQPSGSFSDYAPVAPPKNFPPRLFRRQQQKTPAQLMGEWQDKWTQWLKHLDWIQQWERWNLWSSLLANTQITQNQRTSQYQELVQKQRDQMQQNQQQYQQQLGDWQKWVESQNRPTQSVDQTSSNGLPQGNIPLGGQCGQRFGICGNGGCCNRNGICATDTDSCEVGCQSAYGECTPGAEQAMPPAFNPNQPSPLQPKQSRCTRPSTRVEFRELSQSQRSAYVEAIKCLQSTPSAFPENLRAVSLYGDLFYTHYSAGGLAHLGAVFLPWHRVFMQNFEDLMRGACGYSGPMVYWDWSLDASDPSNSPVWSSDFMGGNGDPDTGCINSGPFANLRAFHPTNHCVQRRFLQVKDNDMYSYTYTPQAVNDIIIKSQTYNDFRIRLESNPHSGVHFGVGGDMGIATVSASDPIFYLHHMNIDRLWAIWQEQSQNNINDYSGNRHPYSTFAYASRTDHIRMLGLSEDFRVSEVLSTVSGGRFCYRYSNMDILT</sequence>
<dbReference type="STRING" id="403673.A0A177WTC8"/>
<feature type="disulfide bond" evidence="4">
    <location>
        <begin position="31"/>
        <end position="43"/>
    </location>
</feature>
<feature type="domain" description="Chitin-binding type-1" evidence="7">
    <location>
        <begin position="21"/>
        <end position="63"/>
    </location>
</feature>
<keyword evidence="4" id="KW-1015">Disulfide bond</keyword>
<dbReference type="AlphaFoldDB" id="A0A177WTC8"/>
<dbReference type="Gene3D" id="1.10.1280.10">
    <property type="entry name" value="Di-copper center containing domain from catechol oxidase"/>
    <property type="match status" value="1"/>
</dbReference>
<dbReference type="CDD" id="cd11618">
    <property type="entry name" value="ChtBD1_1"/>
    <property type="match status" value="1"/>
</dbReference>
<dbReference type="PROSITE" id="PS00497">
    <property type="entry name" value="TYROSINASE_1"/>
    <property type="match status" value="1"/>
</dbReference>
<keyword evidence="3" id="KW-0186">Copper</keyword>
<dbReference type="InterPro" id="IPR008922">
    <property type="entry name" value="Di-copper_centre_dom_sf"/>
</dbReference>
<dbReference type="PANTHER" id="PTHR11474">
    <property type="entry name" value="TYROSINASE FAMILY MEMBER"/>
    <property type="match status" value="1"/>
</dbReference>
<dbReference type="GO" id="GO:0016491">
    <property type="term" value="F:oxidoreductase activity"/>
    <property type="evidence" value="ECO:0007669"/>
    <property type="project" value="InterPro"/>
</dbReference>
<dbReference type="SUPFAM" id="SSF48056">
    <property type="entry name" value="Di-copper centre-containing domain"/>
    <property type="match status" value="1"/>
</dbReference>
<comment type="caution">
    <text evidence="4">Lacks conserved residue(s) required for the propagation of feature annotation.</text>
</comment>
<keyword evidence="1 4" id="KW-0147">Chitin-binding</keyword>
<dbReference type="Gene3D" id="3.30.60.10">
    <property type="entry name" value="Endochitinase-like"/>
    <property type="match status" value="1"/>
</dbReference>
<name>A0A177WTC8_BATDL</name>
<keyword evidence="6" id="KW-0732">Signal</keyword>
<reference evidence="8 9" key="2">
    <citation type="submission" date="2016-05" db="EMBL/GenBank/DDBJ databases">
        <title>Lineage-specific infection strategies underlie the spectrum of fungal disease in amphibians.</title>
        <authorList>
            <person name="Cuomo C.A."/>
            <person name="Farrer R.A."/>
            <person name="James T."/>
            <person name="Longcore J."/>
            <person name="Birren B."/>
        </authorList>
    </citation>
    <scope>NUCLEOTIDE SEQUENCE [LARGE SCALE GENOMIC DNA]</scope>
    <source>
        <strain evidence="8 9">JEL423</strain>
    </source>
</reference>
<dbReference type="SUPFAM" id="SSF57016">
    <property type="entry name" value="Plant lectins/antimicrobial peptides"/>
    <property type="match status" value="1"/>
</dbReference>
<evidence type="ECO:0000313" key="9">
    <source>
        <dbReference type="Proteomes" id="UP000077115"/>
    </source>
</evidence>
<evidence type="ECO:0000256" key="2">
    <source>
        <dbReference type="ARBA" id="ARBA00022723"/>
    </source>
</evidence>
<dbReference type="InterPro" id="IPR024415">
    <property type="entry name" value="Fungus-induced"/>
</dbReference>
<dbReference type="InterPro" id="IPR002227">
    <property type="entry name" value="Tyrosinase_Cu-bd"/>
</dbReference>
<dbReference type="InterPro" id="IPR050316">
    <property type="entry name" value="Tyrosinase/Hemocyanin"/>
</dbReference>
<feature type="region of interest" description="Disordered" evidence="5">
    <location>
        <begin position="253"/>
        <end position="272"/>
    </location>
</feature>
<proteinExistence type="predicted"/>
<accession>A0A177WTC8</accession>
<feature type="chain" id="PRO_5008077861" description="Chitin-binding type-1 domain-containing protein" evidence="6">
    <location>
        <begin position="20"/>
        <end position="558"/>
    </location>
</feature>
<evidence type="ECO:0000256" key="4">
    <source>
        <dbReference type="PROSITE-ProRule" id="PRU00261"/>
    </source>
</evidence>
<dbReference type="PROSITE" id="PS50941">
    <property type="entry name" value="CHIT_BIND_I_2"/>
    <property type="match status" value="1"/>
</dbReference>
<evidence type="ECO:0000259" key="7">
    <source>
        <dbReference type="PROSITE" id="PS50941"/>
    </source>
</evidence>
<dbReference type="GO" id="GO:0046872">
    <property type="term" value="F:metal ion binding"/>
    <property type="evidence" value="ECO:0007669"/>
    <property type="project" value="UniProtKB-KW"/>
</dbReference>
<feature type="signal peptide" evidence="6">
    <location>
        <begin position="1"/>
        <end position="19"/>
    </location>
</feature>
<dbReference type="Proteomes" id="UP000077115">
    <property type="component" value="Unassembled WGS sequence"/>
</dbReference>
<dbReference type="PANTHER" id="PTHR11474:SF126">
    <property type="entry name" value="TYROSINASE-LIKE PROTEIN TYR-1-RELATED"/>
    <property type="match status" value="1"/>
</dbReference>
<keyword evidence="2" id="KW-0479">Metal-binding</keyword>
<dbReference type="VEuPathDB" id="FungiDB:BDEG_26086"/>
<reference evidence="8 9" key="1">
    <citation type="submission" date="2006-10" db="EMBL/GenBank/DDBJ databases">
        <title>The Genome Sequence of Batrachochytrium dendrobatidis JEL423.</title>
        <authorList>
            <consortium name="The Broad Institute Genome Sequencing Platform"/>
            <person name="Birren B."/>
            <person name="Lander E."/>
            <person name="Galagan J."/>
            <person name="Cuomo C."/>
            <person name="Devon K."/>
            <person name="Jaffe D."/>
            <person name="Butler J."/>
            <person name="Alvarez P."/>
            <person name="Gnerre S."/>
            <person name="Grabherr M."/>
            <person name="Kleber M."/>
            <person name="Mauceli E."/>
            <person name="Brockman W."/>
            <person name="Young S."/>
            <person name="LaButti K."/>
            <person name="Sykes S."/>
            <person name="DeCaprio D."/>
            <person name="Crawford M."/>
            <person name="Koehrsen M."/>
            <person name="Engels R."/>
            <person name="Montgomery P."/>
            <person name="Pearson M."/>
            <person name="Howarth C."/>
            <person name="Larson L."/>
            <person name="White J."/>
            <person name="O'Leary S."/>
            <person name="Kodira C."/>
            <person name="Zeng Q."/>
            <person name="Yandava C."/>
            <person name="Alvarado L."/>
            <person name="Longcore J."/>
            <person name="James T."/>
        </authorList>
    </citation>
    <scope>NUCLEOTIDE SEQUENCE [LARGE SCALE GENOMIC DNA]</scope>
    <source>
        <strain evidence="8 9">JEL423</strain>
    </source>
</reference>
<organism evidence="8 9">
    <name type="scientific">Batrachochytrium dendrobatidis (strain JEL423)</name>
    <dbReference type="NCBI Taxonomy" id="403673"/>
    <lineage>
        <taxon>Eukaryota</taxon>
        <taxon>Fungi</taxon>
        <taxon>Fungi incertae sedis</taxon>
        <taxon>Chytridiomycota</taxon>
        <taxon>Chytridiomycota incertae sedis</taxon>
        <taxon>Chytridiomycetes</taxon>
        <taxon>Rhizophydiales</taxon>
        <taxon>Rhizophydiales incertae sedis</taxon>
        <taxon>Batrachochytrium</taxon>
    </lineage>
</organism>
<dbReference type="InterPro" id="IPR001002">
    <property type="entry name" value="Chitin-bd_1"/>
</dbReference>